<organism evidence="3 4">
    <name type="scientific">Variovorax paradoxus</name>
    <dbReference type="NCBI Taxonomy" id="34073"/>
    <lineage>
        <taxon>Bacteria</taxon>
        <taxon>Pseudomonadati</taxon>
        <taxon>Pseudomonadota</taxon>
        <taxon>Betaproteobacteria</taxon>
        <taxon>Burkholderiales</taxon>
        <taxon>Comamonadaceae</taxon>
        <taxon>Variovorax</taxon>
    </lineage>
</organism>
<dbReference type="InterPro" id="IPR012171">
    <property type="entry name" value="Fatty_acid_desaturase"/>
</dbReference>
<dbReference type="Pfam" id="PF00487">
    <property type="entry name" value="FA_desaturase"/>
    <property type="match status" value="1"/>
</dbReference>
<keyword evidence="1" id="KW-0472">Membrane</keyword>
<feature type="transmembrane region" description="Helical" evidence="1">
    <location>
        <begin position="196"/>
        <end position="217"/>
    </location>
</feature>
<proteinExistence type="predicted"/>
<evidence type="ECO:0000313" key="4">
    <source>
        <dbReference type="Proteomes" id="UP000077852"/>
    </source>
</evidence>
<dbReference type="PANTHER" id="PTHR19353">
    <property type="entry name" value="FATTY ACID DESATURASE 2"/>
    <property type="match status" value="1"/>
</dbReference>
<dbReference type="PANTHER" id="PTHR19353:SF19">
    <property type="entry name" value="DELTA(5) FATTY ACID DESATURASE C-RELATED"/>
    <property type="match status" value="1"/>
</dbReference>
<dbReference type="EMBL" id="LVHG01000024">
    <property type="protein sequence ID" value="OAK66482.1"/>
    <property type="molecule type" value="Genomic_DNA"/>
</dbReference>
<comment type="caution">
    <text evidence="3">The sequence shown here is derived from an EMBL/GenBank/DDBJ whole genome shotgun (WGS) entry which is preliminary data.</text>
</comment>
<dbReference type="Proteomes" id="UP000077852">
    <property type="component" value="Unassembled WGS sequence"/>
</dbReference>
<protein>
    <recommendedName>
        <fullName evidence="2">Fatty acid desaturase domain-containing protein</fullName>
    </recommendedName>
</protein>
<feature type="transmembrane region" description="Helical" evidence="1">
    <location>
        <begin position="223"/>
        <end position="243"/>
    </location>
</feature>
<feature type="domain" description="Fatty acid desaturase" evidence="2">
    <location>
        <begin position="66"/>
        <end position="320"/>
    </location>
</feature>
<dbReference type="AlphaFoldDB" id="A0AA91DRU6"/>
<sequence>MSDTTDPTPRLWSAAEAHDFIRSLRTQLHEAGVFRGDALGYLRRGLVVVGLSVLTWFGFLLVAEDWMRWLVALLAGYTGVQAAAIAHEAGHGAVSRSRPRSVWVGRVFLSLLVGSSYGAWVARHRAHHLHPNSRHDPDVRPWLFSFNETDARAAVGLAGWCTRWQHWLLFPLSTLMGFTIKLTSWRHVLRMPGQHFVDLSLLVLHLVVWIALPTWWIGLPNALLGYLLLTWFEGAYLSFVFLANHLGGPTCEEAQHWPPPLRQIVTARNLPASAWLSHLCIGLNTHIEHHLFGNLPATRLAEARDITRRMCQYHQIPYRQCGVMQAFAEVHRCNREMARAAREAAEYRAGLQRPAA</sequence>
<feature type="transmembrane region" description="Helical" evidence="1">
    <location>
        <begin position="69"/>
        <end position="90"/>
    </location>
</feature>
<dbReference type="GO" id="GO:0016020">
    <property type="term" value="C:membrane"/>
    <property type="evidence" value="ECO:0007669"/>
    <property type="project" value="TreeGrafter"/>
</dbReference>
<gene>
    <name evidence="3" type="ORF">A3K87_07370</name>
</gene>
<feature type="transmembrane region" description="Helical" evidence="1">
    <location>
        <begin position="45"/>
        <end position="63"/>
    </location>
</feature>
<dbReference type="InterPro" id="IPR005804">
    <property type="entry name" value="FA_desaturase_dom"/>
</dbReference>
<dbReference type="GO" id="GO:0016717">
    <property type="term" value="F:oxidoreductase activity, acting on paired donors, with oxidation of a pair of donors resulting in the reduction of molecular oxygen to two molecules of water"/>
    <property type="evidence" value="ECO:0007669"/>
    <property type="project" value="TreeGrafter"/>
</dbReference>
<accession>A0AA91DRU6</accession>
<keyword evidence="1" id="KW-1133">Transmembrane helix</keyword>
<dbReference type="GO" id="GO:0008610">
    <property type="term" value="P:lipid biosynthetic process"/>
    <property type="evidence" value="ECO:0007669"/>
    <property type="project" value="UniProtKB-ARBA"/>
</dbReference>
<evidence type="ECO:0000259" key="2">
    <source>
        <dbReference type="Pfam" id="PF00487"/>
    </source>
</evidence>
<evidence type="ECO:0000313" key="3">
    <source>
        <dbReference type="EMBL" id="OAK66482.1"/>
    </source>
</evidence>
<reference evidence="3 4" key="1">
    <citation type="submission" date="2016-03" db="EMBL/GenBank/DDBJ databases">
        <title>Genome sequence of Variovorax paradoxus KB5.</title>
        <authorList>
            <person name="Jeong H."/>
            <person name="Hong C.E."/>
            <person name="Jo S.H."/>
            <person name="Park J.M."/>
        </authorList>
    </citation>
    <scope>NUCLEOTIDE SEQUENCE [LARGE SCALE GENOMIC DNA]</scope>
    <source>
        <strain evidence="3 4">KB5</strain>
    </source>
</reference>
<dbReference type="RefSeq" id="WP_081266221.1">
    <property type="nucleotide sequence ID" value="NZ_LVHG01000024.1"/>
</dbReference>
<dbReference type="CDD" id="cd03506">
    <property type="entry name" value="Delta6-FADS-like"/>
    <property type="match status" value="1"/>
</dbReference>
<evidence type="ECO:0000256" key="1">
    <source>
        <dbReference type="SAM" id="Phobius"/>
    </source>
</evidence>
<feature type="transmembrane region" description="Helical" evidence="1">
    <location>
        <begin position="102"/>
        <end position="122"/>
    </location>
</feature>
<keyword evidence="1" id="KW-0812">Transmembrane</keyword>
<name>A0AA91DRU6_VARPD</name>